<gene>
    <name evidence="1" type="ORF">KIPB_016197</name>
</gene>
<name>A0A391NV95_9EUKA</name>
<comment type="caution">
    <text evidence="1">The sequence shown here is derived from an EMBL/GenBank/DDBJ whole genome shotgun (WGS) entry which is preliminary data.</text>
</comment>
<sequence>KNGCFNASRFGFSIGLRVQEAVSTSPLFAQLMDAAGVTAAVQECFEHCLSTASPDTDPVVHAAGAEWGVRARFAEYVHSSEVVPLAQAPEGYTGLVSGCGIAL</sequence>
<accession>A0A391NV95</accession>
<feature type="non-terminal residue" evidence="1">
    <location>
        <position position="1"/>
    </location>
</feature>
<evidence type="ECO:0000313" key="2">
    <source>
        <dbReference type="Proteomes" id="UP000265618"/>
    </source>
</evidence>
<reference evidence="1 2" key="1">
    <citation type="journal article" date="2018" name="PLoS ONE">
        <title>The draft genome of Kipferlia bialata reveals reductive genome evolution in fornicate parasites.</title>
        <authorList>
            <person name="Tanifuji G."/>
            <person name="Takabayashi S."/>
            <person name="Kume K."/>
            <person name="Takagi M."/>
            <person name="Nakayama T."/>
            <person name="Kamikawa R."/>
            <person name="Inagaki Y."/>
            <person name="Hashimoto T."/>
        </authorList>
    </citation>
    <scope>NUCLEOTIDE SEQUENCE [LARGE SCALE GENOMIC DNA]</scope>
    <source>
        <strain evidence="1">NY0173</strain>
    </source>
</reference>
<dbReference type="AlphaFoldDB" id="A0A391NV95"/>
<dbReference type="EMBL" id="BDIP01009688">
    <property type="protein sequence ID" value="GCA65081.1"/>
    <property type="molecule type" value="Genomic_DNA"/>
</dbReference>
<protein>
    <submittedName>
        <fullName evidence="1">Uncharacterized protein</fullName>
    </submittedName>
</protein>
<proteinExistence type="predicted"/>
<evidence type="ECO:0000313" key="1">
    <source>
        <dbReference type="EMBL" id="GCA65081.1"/>
    </source>
</evidence>
<keyword evidence="2" id="KW-1185">Reference proteome</keyword>
<organism evidence="1 2">
    <name type="scientific">Kipferlia bialata</name>
    <dbReference type="NCBI Taxonomy" id="797122"/>
    <lineage>
        <taxon>Eukaryota</taxon>
        <taxon>Metamonada</taxon>
        <taxon>Carpediemonas-like organisms</taxon>
        <taxon>Kipferlia</taxon>
    </lineage>
</organism>
<dbReference type="Proteomes" id="UP000265618">
    <property type="component" value="Unassembled WGS sequence"/>
</dbReference>